<feature type="transmembrane region" description="Helical" evidence="1">
    <location>
        <begin position="271"/>
        <end position="292"/>
    </location>
</feature>
<sequence>MASLGILPYLWALSRPEQLLMLPILVLCLLALFFKEQKSAHAQVAMTVGLALLLTLFFYAHPKSMFYAPFALAAVWFATATYHKAIRYGLWLFVVVLCIQNFHYFSALAGCQDAPNIQKMLAFNTLLPGMLFSAPAEFVSAAFNNLMSFPDRLLIHLTFNETFQSGWLPPMVGSFEALPYLNLAIYYSLYAFIIGVHVVSIAVFLLQLVRRQVSASVVLALLLVGADLINAFFYNIQNFYAANQFMPVSIIIAVLLMHSRRAVKLSNTPTLIAYSLLLLLSMASMVTLLTLVTPAITRNSSFAQSSLPGQPLSIPVLGSQLHLDSISKLGVSCGIPAESAENVVVDHMTYFAFLRDKQPIHVLYVSEIGYGGDLSNGRLLPFLKGLNSPGLVTRCEWVPSEFRQAQEKDDMGYCCVNFGKL</sequence>
<feature type="transmembrane region" description="Helical" evidence="1">
    <location>
        <begin position="88"/>
        <end position="109"/>
    </location>
</feature>
<keyword evidence="1" id="KW-0812">Transmembrane</keyword>
<keyword evidence="3" id="KW-1185">Reference proteome</keyword>
<feature type="transmembrane region" description="Helical" evidence="1">
    <location>
        <begin position="184"/>
        <end position="206"/>
    </location>
</feature>
<protein>
    <submittedName>
        <fullName evidence="2">Uncharacterized protein</fullName>
    </submittedName>
</protein>
<dbReference type="EMBL" id="LT629796">
    <property type="protein sequence ID" value="SDU41697.1"/>
    <property type="molecule type" value="Genomic_DNA"/>
</dbReference>
<evidence type="ECO:0000313" key="3">
    <source>
        <dbReference type="Proteomes" id="UP000182476"/>
    </source>
</evidence>
<feature type="transmembrane region" description="Helical" evidence="1">
    <location>
        <begin position="19"/>
        <end position="34"/>
    </location>
</feature>
<evidence type="ECO:0000256" key="1">
    <source>
        <dbReference type="SAM" id="Phobius"/>
    </source>
</evidence>
<feature type="transmembrane region" description="Helical" evidence="1">
    <location>
        <begin position="121"/>
        <end position="143"/>
    </location>
</feature>
<proteinExistence type="predicted"/>
<keyword evidence="1" id="KW-0472">Membrane</keyword>
<gene>
    <name evidence="2" type="ORF">SAMN04489801_2892</name>
</gene>
<organism evidence="2 3">
    <name type="scientific">Pseudomonas mandelii</name>
    <dbReference type="NCBI Taxonomy" id="75612"/>
    <lineage>
        <taxon>Bacteria</taxon>
        <taxon>Pseudomonadati</taxon>
        <taxon>Pseudomonadota</taxon>
        <taxon>Gammaproteobacteria</taxon>
        <taxon>Pseudomonadales</taxon>
        <taxon>Pseudomonadaceae</taxon>
        <taxon>Pseudomonas</taxon>
    </lineage>
</organism>
<feature type="transmembrane region" description="Helical" evidence="1">
    <location>
        <begin position="40"/>
        <end position="59"/>
    </location>
</feature>
<feature type="transmembrane region" description="Helical" evidence="1">
    <location>
        <begin position="213"/>
        <end position="233"/>
    </location>
</feature>
<accession>A0ABY0VM65</accession>
<keyword evidence="1" id="KW-1133">Transmembrane helix</keyword>
<reference evidence="2 3" key="1">
    <citation type="submission" date="2016-10" db="EMBL/GenBank/DDBJ databases">
        <authorList>
            <person name="Varghese N."/>
            <person name="Submissions S."/>
        </authorList>
    </citation>
    <scope>NUCLEOTIDE SEQUENCE [LARGE SCALE GENOMIC DNA]</scope>
    <source>
        <strain evidence="2 3">LMG 21607</strain>
    </source>
</reference>
<feature type="transmembrane region" description="Helical" evidence="1">
    <location>
        <begin position="239"/>
        <end position="259"/>
    </location>
</feature>
<evidence type="ECO:0000313" key="2">
    <source>
        <dbReference type="EMBL" id="SDU41697.1"/>
    </source>
</evidence>
<dbReference type="Proteomes" id="UP000182476">
    <property type="component" value="Chromosome I"/>
</dbReference>
<name>A0ABY0VM65_9PSED</name>